<comment type="caution">
    <text evidence="2">The sequence shown here is derived from an EMBL/GenBank/DDBJ whole genome shotgun (WGS) entry which is preliminary data.</text>
</comment>
<keyword evidence="1" id="KW-0812">Transmembrane</keyword>
<dbReference type="Proteomes" id="UP000752814">
    <property type="component" value="Unassembled WGS sequence"/>
</dbReference>
<dbReference type="AlphaFoldDB" id="A0A8J8PGB0"/>
<gene>
    <name evidence="2" type="ORF">A3207_07030</name>
</gene>
<sequence length="105" mass="11891">MDEPMEINNEMVHISKQRRKIAIMCTTWTIIPLVSVLIIFTNYANEMSVAIILTLCGIINFTGIVAHIRAIQQSDSQKIIAIGNWLVYGSYIIYIVAMTYLLIIS</sequence>
<keyword evidence="1" id="KW-0472">Membrane</keyword>
<reference evidence="2" key="1">
    <citation type="submission" date="2016-03" db="EMBL/GenBank/DDBJ databases">
        <authorList>
            <person name="Borrel G."/>
            <person name="Mccann A."/>
            <person name="O'Toole P.W."/>
        </authorList>
    </citation>
    <scope>NUCLEOTIDE SEQUENCE</scope>
    <source>
        <strain evidence="2">183</strain>
    </source>
</reference>
<evidence type="ECO:0000313" key="3">
    <source>
        <dbReference type="Proteomes" id="UP000752814"/>
    </source>
</evidence>
<accession>A0A8J8PGB0</accession>
<proteinExistence type="predicted"/>
<evidence type="ECO:0000313" key="2">
    <source>
        <dbReference type="EMBL" id="TQS84063.1"/>
    </source>
</evidence>
<organism evidence="2 3">
    <name type="scientific">Candidatus Methanomassiliicoccus intestinalis</name>
    <dbReference type="NCBI Taxonomy" id="1406512"/>
    <lineage>
        <taxon>Archaea</taxon>
        <taxon>Methanobacteriati</taxon>
        <taxon>Thermoplasmatota</taxon>
        <taxon>Thermoplasmata</taxon>
        <taxon>Methanomassiliicoccales</taxon>
        <taxon>Methanomassiliicoccaceae</taxon>
        <taxon>Methanomassiliicoccus</taxon>
    </lineage>
</organism>
<protein>
    <submittedName>
        <fullName evidence="2">Uncharacterized protein</fullName>
    </submittedName>
</protein>
<feature type="transmembrane region" description="Helical" evidence="1">
    <location>
        <begin position="80"/>
        <end position="103"/>
    </location>
</feature>
<evidence type="ECO:0000256" key="1">
    <source>
        <dbReference type="SAM" id="Phobius"/>
    </source>
</evidence>
<feature type="transmembrane region" description="Helical" evidence="1">
    <location>
        <begin position="21"/>
        <end position="41"/>
    </location>
</feature>
<keyword evidence="1" id="KW-1133">Transmembrane helix</keyword>
<name>A0A8J8PGB0_9ARCH</name>
<feature type="transmembrane region" description="Helical" evidence="1">
    <location>
        <begin position="47"/>
        <end position="68"/>
    </location>
</feature>
<dbReference type="EMBL" id="LVVT01000007">
    <property type="protein sequence ID" value="TQS84063.1"/>
    <property type="molecule type" value="Genomic_DNA"/>
</dbReference>